<dbReference type="GO" id="GO:0016491">
    <property type="term" value="F:oxidoreductase activity"/>
    <property type="evidence" value="ECO:0007669"/>
    <property type="project" value="UniProtKB-KW"/>
</dbReference>
<proteinExistence type="predicted"/>
<evidence type="ECO:0000256" key="1">
    <source>
        <dbReference type="ARBA" id="ARBA00023002"/>
    </source>
</evidence>
<sequence>MAIFVDPHSKSEPIGIRLSELSEGRTKYWSTQAVPYWWRDAPPSPGPWPEPVKKADVVIVGAGYTGLSAALVLARAGRHVVVVDSFAPGFGASTRNGGQIGSGNQKFRVKTLIEMKGERKAVELLHEGIEMLDGIDALIEREKIDCSFVRCGRFRGAMRAEHYEAMARDMEDLKRYAGVESCMISRREQHTEIATELFHGGSLLPGDASLHPGKYHAGLLNRVIEAGGAVHGNMPVRSISSDRAGYTVHFERFSIQARDVLVATNGYTKNIGAFFRKRIVPIRSAQITTEVIAPEIFQRLMPNRRVFGNTNRVFFYFRPAPDEDRLIWGGRSNHFARDSVLAAYSHLARDLLRTFPMLGDIRVPYAWSGLIGYTFDEFPHLGRSPEGVYYAMGYCGTGVSRSTHFGRKIALQILGKTEGQSAFNDLVFPSHQFQAFAKPAVPIVETWYRLRDAAGL</sequence>
<accession>A0A2M6UAM8</accession>
<dbReference type="SUPFAM" id="SSF51905">
    <property type="entry name" value="FAD/NAD(P)-binding domain"/>
    <property type="match status" value="1"/>
</dbReference>
<comment type="caution">
    <text evidence="3">The sequence shown here is derived from an EMBL/GenBank/DDBJ whole genome shotgun (WGS) entry which is preliminary data.</text>
</comment>
<dbReference type="RefSeq" id="WP_100176890.1">
    <property type="nucleotide sequence ID" value="NZ_LFJC01000003.1"/>
</dbReference>
<dbReference type="Gene3D" id="3.30.9.10">
    <property type="entry name" value="D-Amino Acid Oxidase, subunit A, domain 2"/>
    <property type="match status" value="1"/>
</dbReference>
<protein>
    <submittedName>
        <fullName evidence="3">FAD-dependent oxidoreductase</fullName>
    </submittedName>
</protein>
<keyword evidence="4" id="KW-1185">Reference proteome</keyword>
<dbReference type="PANTHER" id="PTHR13847:SF281">
    <property type="entry name" value="FAD DEPENDENT OXIDOREDUCTASE DOMAIN-CONTAINING PROTEIN"/>
    <property type="match status" value="1"/>
</dbReference>
<reference evidence="3 4" key="1">
    <citation type="submission" date="2015-06" db="EMBL/GenBank/DDBJ databases">
        <title>Comparative genome analysis of nirS-carrying Bradyrhizobium sp. strains.</title>
        <authorList>
            <person name="Ishii S."/>
            <person name="Jang J."/>
            <person name="Nishizawa T."/>
            <person name="Senoo K."/>
        </authorList>
    </citation>
    <scope>NUCLEOTIDE SEQUENCE [LARGE SCALE GENOMIC DNA]</scope>
    <source>
        <strain evidence="3 4">TSA1</strain>
    </source>
</reference>
<gene>
    <name evidence="3" type="ORF">TSA1_13520</name>
</gene>
<evidence type="ECO:0000259" key="2">
    <source>
        <dbReference type="Pfam" id="PF01266"/>
    </source>
</evidence>
<dbReference type="Proteomes" id="UP000228930">
    <property type="component" value="Unassembled WGS sequence"/>
</dbReference>
<name>A0A2M6UAM8_9BRAD</name>
<dbReference type="AlphaFoldDB" id="A0A2M6UAM8"/>
<dbReference type="PANTHER" id="PTHR13847">
    <property type="entry name" value="SARCOSINE DEHYDROGENASE-RELATED"/>
    <property type="match status" value="1"/>
</dbReference>
<dbReference type="Pfam" id="PF01266">
    <property type="entry name" value="DAO"/>
    <property type="match status" value="1"/>
</dbReference>
<organism evidence="3 4">
    <name type="scientific">Bradyrhizobium nitroreducens</name>
    <dbReference type="NCBI Taxonomy" id="709803"/>
    <lineage>
        <taxon>Bacteria</taxon>
        <taxon>Pseudomonadati</taxon>
        <taxon>Pseudomonadota</taxon>
        <taxon>Alphaproteobacteria</taxon>
        <taxon>Hyphomicrobiales</taxon>
        <taxon>Nitrobacteraceae</taxon>
        <taxon>Bradyrhizobium</taxon>
    </lineage>
</organism>
<dbReference type="Gene3D" id="3.50.50.60">
    <property type="entry name" value="FAD/NAD(P)-binding domain"/>
    <property type="match status" value="1"/>
</dbReference>
<evidence type="ECO:0000313" key="3">
    <source>
        <dbReference type="EMBL" id="PIT01674.1"/>
    </source>
</evidence>
<dbReference type="GO" id="GO:0005737">
    <property type="term" value="C:cytoplasm"/>
    <property type="evidence" value="ECO:0007669"/>
    <property type="project" value="TreeGrafter"/>
</dbReference>
<keyword evidence="1" id="KW-0560">Oxidoreductase</keyword>
<dbReference type="InterPro" id="IPR006076">
    <property type="entry name" value="FAD-dep_OxRdtase"/>
</dbReference>
<feature type="domain" description="FAD dependent oxidoreductase" evidence="2">
    <location>
        <begin position="56"/>
        <end position="410"/>
    </location>
</feature>
<evidence type="ECO:0000313" key="4">
    <source>
        <dbReference type="Proteomes" id="UP000228930"/>
    </source>
</evidence>
<dbReference type="EMBL" id="LFJC01000003">
    <property type="protein sequence ID" value="PIT01674.1"/>
    <property type="molecule type" value="Genomic_DNA"/>
</dbReference>
<dbReference type="InterPro" id="IPR036188">
    <property type="entry name" value="FAD/NAD-bd_sf"/>
</dbReference>